<gene>
    <name evidence="2" type="ORF">B0T25DRAFT_505823</name>
</gene>
<dbReference type="Pfam" id="PF06985">
    <property type="entry name" value="HET"/>
    <property type="match status" value="1"/>
</dbReference>
<name>A0AAJ0MA59_9PEZI</name>
<protein>
    <submittedName>
        <fullName evidence="2">Heterokaryon incompatibility protein-domain-containing protein</fullName>
    </submittedName>
</protein>
<dbReference type="AlphaFoldDB" id="A0AAJ0MA59"/>
<proteinExistence type="predicted"/>
<evidence type="ECO:0000313" key="2">
    <source>
        <dbReference type="EMBL" id="KAK3345782.1"/>
    </source>
</evidence>
<dbReference type="PANTHER" id="PTHR33112">
    <property type="entry name" value="DOMAIN PROTEIN, PUTATIVE-RELATED"/>
    <property type="match status" value="1"/>
</dbReference>
<feature type="domain" description="Heterokaryon incompatibility" evidence="1">
    <location>
        <begin position="249"/>
        <end position="402"/>
    </location>
</feature>
<reference evidence="2" key="1">
    <citation type="journal article" date="2023" name="Mol. Phylogenet. Evol.">
        <title>Genome-scale phylogeny and comparative genomics of the fungal order Sordariales.</title>
        <authorList>
            <person name="Hensen N."/>
            <person name="Bonometti L."/>
            <person name="Westerberg I."/>
            <person name="Brannstrom I.O."/>
            <person name="Guillou S."/>
            <person name="Cros-Aarteil S."/>
            <person name="Calhoun S."/>
            <person name="Haridas S."/>
            <person name="Kuo A."/>
            <person name="Mondo S."/>
            <person name="Pangilinan J."/>
            <person name="Riley R."/>
            <person name="LaButti K."/>
            <person name="Andreopoulos B."/>
            <person name="Lipzen A."/>
            <person name="Chen C."/>
            <person name="Yan M."/>
            <person name="Daum C."/>
            <person name="Ng V."/>
            <person name="Clum A."/>
            <person name="Steindorff A."/>
            <person name="Ohm R.A."/>
            <person name="Martin F."/>
            <person name="Silar P."/>
            <person name="Natvig D.O."/>
            <person name="Lalanne C."/>
            <person name="Gautier V."/>
            <person name="Ament-Velasquez S.L."/>
            <person name="Kruys A."/>
            <person name="Hutchinson M.I."/>
            <person name="Powell A.J."/>
            <person name="Barry K."/>
            <person name="Miller A.N."/>
            <person name="Grigoriev I.V."/>
            <person name="Debuchy R."/>
            <person name="Gladieux P."/>
            <person name="Hiltunen Thoren M."/>
            <person name="Johannesson H."/>
        </authorList>
    </citation>
    <scope>NUCLEOTIDE SEQUENCE</scope>
    <source>
        <strain evidence="2">CBS 955.72</strain>
    </source>
</reference>
<sequence length="758" mass="85845">MRITTIPIDQALALEVSTVADATRFNIFDTSSTDYCLLDCTAARAKYGLASQRATNGAEKRDKRKGFITFAKNTVQAQRQALQPGEKTPNSTLKIRHDHFTLKELEASSYNGCQSCRFFCVLLDYLFLARPTLDRDGVDLQWVGYSFLLRVQAKGVGQSWTFQFFSPTGARNIIQGLHSANLLNGDTSSTLSFERARRWIDTCQTSHQHCGEGRDVPLPRRVVDLDHLVNLDGQHGVKLVDTDNKRGTYVCLSHCWGKDPMPVRTTLSTLTSHTQFILTSSLPKTFQDAIETTRRLGARYIWIDSLCIIQDCPLDWQIESGKMADIYQNSYITIAAVSSSDFRGGCFSADKTGDACIEFHHEEDGKRTLIAVRECKGTGSLRSQDDSFKAFPLFSRAWVYQERMLSRRVLYCNQNELQLECREGLVCECGNRFLAPHPHPKTAASRGLGEVKKQYAEAVKKYGVRGKYSAYELCRHWQRTVTQYSRLQLTQARDKLPALSGCARDIGRLTGDMYLAGLWRASLAEGMLWTVNPPIECPRPAAWRAPSWSWASVDVSSGIDYTYALKTRYRQDFQDKIESAECALAGADITGEVSSGYIRVRSRLSSTYLRRLCRQCARGNKAKYTIEHGRWYKREVIKNIDPCKFKTKGLELEDADLKMFPDFKYDDRTDFAFFDAEDGGACKLAPISLLHLYDNQSFESPVVTDFFLVLRPASGKSGDIFERVALATITFGSWARRDTWFESVYRQELTEETLVEIV</sequence>
<dbReference type="EMBL" id="JAUIQD010000006">
    <property type="protein sequence ID" value="KAK3345782.1"/>
    <property type="molecule type" value="Genomic_DNA"/>
</dbReference>
<dbReference type="InterPro" id="IPR010730">
    <property type="entry name" value="HET"/>
</dbReference>
<evidence type="ECO:0000313" key="3">
    <source>
        <dbReference type="Proteomes" id="UP001275084"/>
    </source>
</evidence>
<dbReference type="PANTHER" id="PTHR33112:SF13">
    <property type="entry name" value="HETEROKARYON INCOMPATIBILITY DOMAIN-CONTAINING PROTEIN"/>
    <property type="match status" value="1"/>
</dbReference>
<dbReference type="Proteomes" id="UP001275084">
    <property type="component" value="Unassembled WGS sequence"/>
</dbReference>
<keyword evidence="3" id="KW-1185">Reference proteome</keyword>
<evidence type="ECO:0000259" key="1">
    <source>
        <dbReference type="Pfam" id="PF06985"/>
    </source>
</evidence>
<accession>A0AAJ0MA59</accession>
<comment type="caution">
    <text evidence="2">The sequence shown here is derived from an EMBL/GenBank/DDBJ whole genome shotgun (WGS) entry which is preliminary data.</text>
</comment>
<reference evidence="2" key="2">
    <citation type="submission" date="2023-06" db="EMBL/GenBank/DDBJ databases">
        <authorList>
            <consortium name="Lawrence Berkeley National Laboratory"/>
            <person name="Haridas S."/>
            <person name="Hensen N."/>
            <person name="Bonometti L."/>
            <person name="Westerberg I."/>
            <person name="Brannstrom I.O."/>
            <person name="Guillou S."/>
            <person name="Cros-Aarteil S."/>
            <person name="Calhoun S."/>
            <person name="Kuo A."/>
            <person name="Mondo S."/>
            <person name="Pangilinan J."/>
            <person name="Riley R."/>
            <person name="Labutti K."/>
            <person name="Andreopoulos B."/>
            <person name="Lipzen A."/>
            <person name="Chen C."/>
            <person name="Yanf M."/>
            <person name="Daum C."/>
            <person name="Ng V."/>
            <person name="Clum A."/>
            <person name="Steindorff A."/>
            <person name="Ohm R."/>
            <person name="Martin F."/>
            <person name="Silar P."/>
            <person name="Natvig D."/>
            <person name="Lalanne C."/>
            <person name="Gautier V."/>
            <person name="Ament-Velasquez S.L."/>
            <person name="Kruys A."/>
            <person name="Hutchinson M.I."/>
            <person name="Powell A.J."/>
            <person name="Barry K."/>
            <person name="Miller A.N."/>
            <person name="Grigoriev I.V."/>
            <person name="Debuchy R."/>
            <person name="Gladieux P."/>
            <person name="Thoren M.H."/>
            <person name="Johannesson H."/>
        </authorList>
    </citation>
    <scope>NUCLEOTIDE SEQUENCE</scope>
    <source>
        <strain evidence="2">CBS 955.72</strain>
    </source>
</reference>
<organism evidence="2 3">
    <name type="scientific">Lasiosphaeria hispida</name>
    <dbReference type="NCBI Taxonomy" id="260671"/>
    <lineage>
        <taxon>Eukaryota</taxon>
        <taxon>Fungi</taxon>
        <taxon>Dikarya</taxon>
        <taxon>Ascomycota</taxon>
        <taxon>Pezizomycotina</taxon>
        <taxon>Sordariomycetes</taxon>
        <taxon>Sordariomycetidae</taxon>
        <taxon>Sordariales</taxon>
        <taxon>Lasiosphaeriaceae</taxon>
        <taxon>Lasiosphaeria</taxon>
    </lineage>
</organism>